<dbReference type="AlphaFoldDB" id="A0A1L5F2P4"/>
<protein>
    <submittedName>
        <fullName evidence="1">Uncharacterized protein</fullName>
    </submittedName>
</protein>
<reference evidence="1 2" key="1">
    <citation type="submission" date="2016-12" db="EMBL/GenBank/DDBJ databases">
        <title>Complete genome sequence of Clostridium kluyveri JZZ isolated from the pit mud of a Chinese flavor liquor-making factory.</title>
        <authorList>
            <person name="Wang Y."/>
        </authorList>
    </citation>
    <scope>NUCLEOTIDE SEQUENCE [LARGE SCALE GENOMIC DNA]</scope>
    <source>
        <strain evidence="1 2">JZZ</strain>
    </source>
</reference>
<gene>
    <name evidence="1" type="ORF">BS101_00105</name>
</gene>
<accession>A0A1L5F2P4</accession>
<dbReference type="EMBL" id="CP018335">
    <property type="protein sequence ID" value="APM37276.1"/>
    <property type="molecule type" value="Genomic_DNA"/>
</dbReference>
<dbReference type="Proteomes" id="UP000184604">
    <property type="component" value="Chromosome"/>
</dbReference>
<organism evidence="1 2">
    <name type="scientific">Clostridium kluyveri</name>
    <dbReference type="NCBI Taxonomy" id="1534"/>
    <lineage>
        <taxon>Bacteria</taxon>
        <taxon>Bacillati</taxon>
        <taxon>Bacillota</taxon>
        <taxon>Clostridia</taxon>
        <taxon>Eubacteriales</taxon>
        <taxon>Clostridiaceae</taxon>
        <taxon>Clostridium</taxon>
    </lineage>
</organism>
<evidence type="ECO:0000313" key="1">
    <source>
        <dbReference type="EMBL" id="APM37276.1"/>
    </source>
</evidence>
<proteinExistence type="predicted"/>
<dbReference type="RefSeq" id="WP_073536996.1">
    <property type="nucleotide sequence ID" value="NZ_CP018335.1"/>
</dbReference>
<sequence>MGGLREGEEWHKINFKNNTIYINKTYSKQAIYENNKVIGYKKILAETKNDEVRYVLFLEK</sequence>
<evidence type="ECO:0000313" key="2">
    <source>
        <dbReference type="Proteomes" id="UP000184604"/>
    </source>
</evidence>
<name>A0A1L5F2P4_CLOKL</name>